<dbReference type="GO" id="GO:0008260">
    <property type="term" value="F:succinyl-CoA:3-oxo-acid CoA-transferase activity"/>
    <property type="evidence" value="ECO:0007669"/>
    <property type="project" value="TreeGrafter"/>
</dbReference>
<dbReference type="PANTHER" id="PTHR13707:SF23">
    <property type="entry name" value="SUCCINYL-COA:3-KETOACID-COENZYME A TRANSFERASE"/>
    <property type="match status" value="1"/>
</dbReference>
<protein>
    <submittedName>
        <fullName evidence="1">Succinyl-:3-ketoacid-coenzyme A transferase 1 mitochondrial</fullName>
    </submittedName>
</protein>
<comment type="caution">
    <text evidence="1">The sequence shown here is derived from an EMBL/GenBank/DDBJ whole genome shotgun (WGS) entry which is preliminary data.</text>
</comment>
<dbReference type="OrthoDB" id="5401715at2759"/>
<reference evidence="1 2" key="1">
    <citation type="submission" date="2020-01" db="EMBL/GenBank/DDBJ databases">
        <title>Identification and distribution of gene clusters putatively required for synthesis of sphingolipid metabolism inhibitors in phylogenetically diverse species of the filamentous fungus Fusarium.</title>
        <authorList>
            <person name="Kim H.-S."/>
            <person name="Busman M."/>
            <person name="Brown D.W."/>
            <person name="Divon H."/>
            <person name="Uhlig S."/>
            <person name="Proctor R.H."/>
        </authorList>
    </citation>
    <scope>NUCLEOTIDE SEQUENCE [LARGE SCALE GENOMIC DNA]</scope>
    <source>
        <strain evidence="1 2">NRRL 13308</strain>
    </source>
</reference>
<dbReference type="InterPro" id="IPR004165">
    <property type="entry name" value="CoA_trans_fam_I"/>
</dbReference>
<dbReference type="Proteomes" id="UP000536711">
    <property type="component" value="Unassembled WGS sequence"/>
</dbReference>
<proteinExistence type="predicted"/>
<keyword evidence="1" id="KW-0808">Transferase</keyword>
<dbReference type="AlphaFoldDB" id="A0A8H4JLA5"/>
<gene>
    <name evidence="1" type="ORF">FACUT_8050</name>
</gene>
<dbReference type="EMBL" id="JAADJF010000217">
    <property type="protein sequence ID" value="KAF4433759.1"/>
    <property type="molecule type" value="Genomic_DNA"/>
</dbReference>
<dbReference type="Pfam" id="PF01144">
    <property type="entry name" value="CoA_trans"/>
    <property type="match status" value="1"/>
</dbReference>
<organism evidence="1 2">
    <name type="scientific">Fusarium acutatum</name>
    <dbReference type="NCBI Taxonomy" id="78861"/>
    <lineage>
        <taxon>Eukaryota</taxon>
        <taxon>Fungi</taxon>
        <taxon>Dikarya</taxon>
        <taxon>Ascomycota</taxon>
        <taxon>Pezizomycotina</taxon>
        <taxon>Sordariomycetes</taxon>
        <taxon>Hypocreomycetidae</taxon>
        <taxon>Hypocreales</taxon>
        <taxon>Nectriaceae</taxon>
        <taxon>Fusarium</taxon>
        <taxon>Fusarium fujikuroi species complex</taxon>
    </lineage>
</organism>
<keyword evidence="2" id="KW-1185">Reference proteome</keyword>
<evidence type="ECO:0000313" key="2">
    <source>
        <dbReference type="Proteomes" id="UP000536711"/>
    </source>
</evidence>
<sequence>MADKTKIRYTYRGYEAWQASEPQLKKLIQDDTGVEFWIETRSIPPMGIPPPAFCILWKDYIGTMASSILCISLRTVVQCGTHTKVLPTRHFSISVGRYGINKVVSSAAEALKDMKPNTTILCGGFSLCGVLDTLINEVLNKPDVAGLTAVSNNAGTDDFGLGKLLKSRQVRKMVAYYIGENKTFEKMYLIGDIELELTPQGTLAERCAADGKGIPAFYTPAGVGTVVQNGDLPSRNKAIGSSGDAQFADPKDAKVFDGKGGLQEACCWRLAEG</sequence>
<accession>A0A8H4JLA5</accession>
<name>A0A8H4JLA5_9HYPO</name>
<dbReference type="Gene3D" id="3.40.1080.10">
    <property type="entry name" value="Glutaconate Coenzyme A-transferase"/>
    <property type="match status" value="1"/>
</dbReference>
<dbReference type="SUPFAM" id="SSF100950">
    <property type="entry name" value="NagB/RpiA/CoA transferase-like"/>
    <property type="match status" value="1"/>
</dbReference>
<evidence type="ECO:0000313" key="1">
    <source>
        <dbReference type="EMBL" id="KAF4433759.1"/>
    </source>
</evidence>
<dbReference type="PANTHER" id="PTHR13707">
    <property type="entry name" value="KETOACID-COENZYME A TRANSFERASE"/>
    <property type="match status" value="1"/>
</dbReference>
<dbReference type="InterPro" id="IPR037171">
    <property type="entry name" value="NagB/RpiA_transferase-like"/>
</dbReference>
<dbReference type="SMART" id="SM00882">
    <property type="entry name" value="CoA_trans"/>
    <property type="match status" value="1"/>
</dbReference>